<evidence type="ECO:0000313" key="10">
    <source>
        <dbReference type="EMBL" id="KAJ7974231.1"/>
    </source>
</evidence>
<evidence type="ECO:0000256" key="3">
    <source>
        <dbReference type="ARBA" id="ARBA00022448"/>
    </source>
</evidence>
<evidence type="ECO:0000256" key="7">
    <source>
        <dbReference type="ARBA" id="ARBA00023136"/>
    </source>
</evidence>
<evidence type="ECO:0000256" key="6">
    <source>
        <dbReference type="ARBA" id="ARBA00022989"/>
    </source>
</evidence>
<keyword evidence="6 9" id="KW-1133">Transmembrane helix</keyword>
<dbReference type="AlphaFoldDB" id="A0AAD7Q3P1"/>
<feature type="region of interest" description="Disordered" evidence="8">
    <location>
        <begin position="64"/>
        <end position="86"/>
    </location>
</feature>
<dbReference type="InterPro" id="IPR040359">
    <property type="entry name" value="GDU"/>
</dbReference>
<keyword evidence="5" id="KW-0029">Amino-acid transport</keyword>
<dbReference type="GO" id="GO:0006865">
    <property type="term" value="P:amino acid transport"/>
    <property type="evidence" value="ECO:0007669"/>
    <property type="project" value="UniProtKB-KW"/>
</dbReference>
<evidence type="ECO:0000256" key="8">
    <source>
        <dbReference type="SAM" id="MobiDB-lite"/>
    </source>
</evidence>
<evidence type="ECO:0000256" key="4">
    <source>
        <dbReference type="ARBA" id="ARBA00022692"/>
    </source>
</evidence>
<comment type="caution">
    <text evidence="10">The sequence shown here is derived from an EMBL/GenBank/DDBJ whole genome shotgun (WGS) entry which is preliminary data.</text>
</comment>
<evidence type="ECO:0000256" key="9">
    <source>
        <dbReference type="SAM" id="Phobius"/>
    </source>
</evidence>
<name>A0AAD7Q3P1_QUISA</name>
<organism evidence="10 11">
    <name type="scientific">Quillaja saponaria</name>
    <name type="common">Soap bark tree</name>
    <dbReference type="NCBI Taxonomy" id="32244"/>
    <lineage>
        <taxon>Eukaryota</taxon>
        <taxon>Viridiplantae</taxon>
        <taxon>Streptophyta</taxon>
        <taxon>Embryophyta</taxon>
        <taxon>Tracheophyta</taxon>
        <taxon>Spermatophyta</taxon>
        <taxon>Magnoliopsida</taxon>
        <taxon>eudicotyledons</taxon>
        <taxon>Gunneridae</taxon>
        <taxon>Pentapetalae</taxon>
        <taxon>rosids</taxon>
        <taxon>fabids</taxon>
        <taxon>Fabales</taxon>
        <taxon>Quillajaceae</taxon>
        <taxon>Quillaja</taxon>
    </lineage>
</organism>
<feature type="transmembrane region" description="Helical" evidence="9">
    <location>
        <begin position="33"/>
        <end position="52"/>
    </location>
</feature>
<gene>
    <name evidence="10" type="ORF">O6P43_004337</name>
</gene>
<keyword evidence="4 9" id="KW-0812">Transmembrane</keyword>
<dbReference type="PANTHER" id="PTHR33228:SF76">
    <property type="entry name" value="PROTEIN GLUTAMINE DUMPER 7"/>
    <property type="match status" value="1"/>
</dbReference>
<evidence type="ECO:0000256" key="5">
    <source>
        <dbReference type="ARBA" id="ARBA00022970"/>
    </source>
</evidence>
<protein>
    <submittedName>
        <fullName evidence="10">Protein GLUTAMINE DUMPER</fullName>
    </submittedName>
</protein>
<comment type="subcellular location">
    <subcellularLocation>
        <location evidence="1">Membrane</location>
        <topology evidence="1">Single-pass membrane protein</topology>
    </subcellularLocation>
</comment>
<dbReference type="GO" id="GO:0016020">
    <property type="term" value="C:membrane"/>
    <property type="evidence" value="ECO:0007669"/>
    <property type="project" value="UniProtKB-SubCell"/>
</dbReference>
<dbReference type="Proteomes" id="UP001163823">
    <property type="component" value="Chromosome 3"/>
</dbReference>
<evidence type="ECO:0000256" key="1">
    <source>
        <dbReference type="ARBA" id="ARBA00004167"/>
    </source>
</evidence>
<comment type="similarity">
    <text evidence="2">Belongs to the GLUTAMINE DUMPER 1 (TC 9.B.60) family.</text>
</comment>
<evidence type="ECO:0000313" key="11">
    <source>
        <dbReference type="Proteomes" id="UP001163823"/>
    </source>
</evidence>
<keyword evidence="11" id="KW-1185">Reference proteome</keyword>
<proteinExistence type="inferred from homology"/>
<keyword evidence="7 9" id="KW-0472">Membrane</keyword>
<dbReference type="KEGG" id="qsa:O6P43_004337"/>
<keyword evidence="3" id="KW-0813">Transport</keyword>
<evidence type="ECO:0000256" key="2">
    <source>
        <dbReference type="ARBA" id="ARBA00009977"/>
    </source>
</evidence>
<accession>A0AAD7Q3P1</accession>
<dbReference type="PANTHER" id="PTHR33228">
    <property type="entry name" value="PROTEIN GLUTAMINE DUMPER 4-RELATED"/>
    <property type="match status" value="1"/>
</dbReference>
<dbReference type="EMBL" id="JARAOO010000003">
    <property type="protein sequence ID" value="KAJ7974231.1"/>
    <property type="molecule type" value="Genomic_DNA"/>
</dbReference>
<reference evidence="10" key="1">
    <citation type="journal article" date="2023" name="Science">
        <title>Elucidation of the pathway for biosynthesis of saponin adjuvants from the soapbark tree.</title>
        <authorList>
            <person name="Reed J."/>
            <person name="Orme A."/>
            <person name="El-Demerdash A."/>
            <person name="Owen C."/>
            <person name="Martin L.B.B."/>
            <person name="Misra R.C."/>
            <person name="Kikuchi S."/>
            <person name="Rejzek M."/>
            <person name="Martin A.C."/>
            <person name="Harkess A."/>
            <person name="Leebens-Mack J."/>
            <person name="Louveau T."/>
            <person name="Stephenson M.J."/>
            <person name="Osbourn A."/>
        </authorList>
    </citation>
    <scope>NUCLEOTIDE SEQUENCE</scope>
    <source>
        <strain evidence="10">S10</strain>
    </source>
</reference>
<dbReference type="GO" id="GO:0080143">
    <property type="term" value="P:regulation of amino acid export"/>
    <property type="evidence" value="ECO:0007669"/>
    <property type="project" value="InterPro"/>
</dbReference>
<sequence>MRSVNNTTTTNNTIATAGGAHELRGWKSPMTPYMFGGLALMLGFIAMVLIILSCSYRKYNNNSGSASNAGGGGQENSKASMTVEDTEEVVDYDPKIVVIMAGETNPTYLAVPAASSTTCHS</sequence>